<reference evidence="1" key="1">
    <citation type="submission" date="2020-12" db="EMBL/GenBank/DDBJ databases">
        <title>Desulfobium dissulfuricans gen. nov., sp. nov., a novel mesophilic, sulfate-reducing bacterium isolated from a deep-sea hydrothermal vent.</title>
        <authorList>
            <person name="Hashimoto Y."/>
            <person name="Tame A."/>
            <person name="Sawayama S."/>
            <person name="Miyazaki J."/>
            <person name="Takai K."/>
            <person name="Nakagawa S."/>
        </authorList>
    </citation>
    <scope>NUCLEOTIDE SEQUENCE</scope>
    <source>
        <strain evidence="1">GF1</strain>
    </source>
</reference>
<dbReference type="Proteomes" id="UP001063350">
    <property type="component" value="Chromosome"/>
</dbReference>
<protein>
    <submittedName>
        <fullName evidence="1">Uncharacterized protein</fullName>
    </submittedName>
</protein>
<dbReference type="AlphaFoldDB" id="A0A915XLA4"/>
<evidence type="ECO:0000313" key="2">
    <source>
        <dbReference type="Proteomes" id="UP001063350"/>
    </source>
</evidence>
<dbReference type="EMBL" id="AP024233">
    <property type="protein sequence ID" value="BCO09431.1"/>
    <property type="molecule type" value="Genomic_DNA"/>
</dbReference>
<sequence>MVELFDEVHTKAFVPEKQVAYAQDTYFLSLHKKRRGPEAALRLPPDGKS</sequence>
<dbReference type="KEGG" id="ddu:GF1_18070"/>
<name>A0A915XLA4_9BACT</name>
<evidence type="ECO:0000313" key="1">
    <source>
        <dbReference type="EMBL" id="BCO09431.1"/>
    </source>
</evidence>
<keyword evidence="2" id="KW-1185">Reference proteome</keyword>
<gene>
    <name evidence="1" type="ORF">GF1_18070</name>
</gene>
<accession>A0A915XLA4</accession>
<proteinExistence type="predicted"/>
<organism evidence="1 2">
    <name type="scientific">Desulfolithobacter dissulfuricans</name>
    <dbReference type="NCBI Taxonomy" id="2795293"/>
    <lineage>
        <taxon>Bacteria</taxon>
        <taxon>Pseudomonadati</taxon>
        <taxon>Thermodesulfobacteriota</taxon>
        <taxon>Desulfobulbia</taxon>
        <taxon>Desulfobulbales</taxon>
        <taxon>Desulfobulbaceae</taxon>
        <taxon>Desulfolithobacter</taxon>
    </lineage>
</organism>